<dbReference type="Proteomes" id="UP000216991">
    <property type="component" value="Unassembled WGS sequence"/>
</dbReference>
<dbReference type="Pfam" id="PF05258">
    <property type="entry name" value="DciA"/>
    <property type="match status" value="1"/>
</dbReference>
<feature type="region of interest" description="Disordered" evidence="1">
    <location>
        <begin position="121"/>
        <end position="148"/>
    </location>
</feature>
<name>A0A255Z763_9SPHN</name>
<feature type="compositionally biased region" description="Pro residues" evidence="1">
    <location>
        <begin position="124"/>
        <end position="135"/>
    </location>
</feature>
<dbReference type="AlphaFoldDB" id="A0A255Z763"/>
<dbReference type="OrthoDB" id="7160947at2"/>
<reference evidence="2 3" key="1">
    <citation type="submission" date="2017-07" db="EMBL/GenBank/DDBJ databases">
        <title>Sandarakinorhabdus cyanobacteriorum sp. nov., a novel bacterium isolated from cyanobacterial aggregates in a eutrophic lake.</title>
        <authorList>
            <person name="Cai H."/>
        </authorList>
    </citation>
    <scope>NUCLEOTIDE SEQUENCE [LARGE SCALE GENOMIC DNA]</scope>
    <source>
        <strain evidence="2 3">TH057</strain>
    </source>
</reference>
<feature type="region of interest" description="Disordered" evidence="1">
    <location>
        <begin position="1"/>
        <end position="20"/>
    </location>
</feature>
<gene>
    <name evidence="2" type="ORF">CHU93_00800</name>
</gene>
<dbReference type="InterPro" id="IPR010593">
    <property type="entry name" value="DUF1159"/>
</dbReference>
<sequence length="172" mass="18588">MAKKPSQSTPEKRPEMPRGRTRAIADLVGDVGGVAFRRFGFTQGALIERWPEIVGETYARHCRPLRLRFARGAKEQGTLAIAATGALAPMLRHVEPQIIDRANRILGYAAVARIAIEQGAQAATPPPPPPKPGPLPESARSTLKQIEDPELRATLQSLAEALATSHGPPKIR</sequence>
<accession>A0A255Z763</accession>
<keyword evidence="3" id="KW-1185">Reference proteome</keyword>
<dbReference type="PIRSF" id="PIRSF032064">
    <property type="entry name" value="UCP032064"/>
    <property type="match status" value="1"/>
</dbReference>
<organism evidence="2 3">
    <name type="scientific">Sandarakinorhabdus cyanobacteriorum</name>
    <dbReference type="NCBI Taxonomy" id="1981098"/>
    <lineage>
        <taxon>Bacteria</taxon>
        <taxon>Pseudomonadati</taxon>
        <taxon>Pseudomonadota</taxon>
        <taxon>Alphaproteobacteria</taxon>
        <taxon>Sphingomonadales</taxon>
        <taxon>Sphingosinicellaceae</taxon>
        <taxon>Sandarakinorhabdus</taxon>
    </lineage>
</organism>
<dbReference type="InterPro" id="IPR007922">
    <property type="entry name" value="DciA-like"/>
</dbReference>
<evidence type="ECO:0000256" key="1">
    <source>
        <dbReference type="SAM" id="MobiDB-lite"/>
    </source>
</evidence>
<comment type="caution">
    <text evidence="2">The sequence shown here is derived from an EMBL/GenBank/DDBJ whole genome shotgun (WGS) entry which is preliminary data.</text>
</comment>
<dbReference type="EMBL" id="NOXT01000040">
    <property type="protein sequence ID" value="OYQ36754.1"/>
    <property type="molecule type" value="Genomic_DNA"/>
</dbReference>
<protein>
    <recommendedName>
        <fullName evidence="4">DUF721 domain-containing protein</fullName>
    </recommendedName>
</protein>
<evidence type="ECO:0008006" key="4">
    <source>
        <dbReference type="Google" id="ProtNLM"/>
    </source>
</evidence>
<evidence type="ECO:0000313" key="3">
    <source>
        <dbReference type="Proteomes" id="UP000216991"/>
    </source>
</evidence>
<dbReference type="PANTHER" id="PTHR36456:SF1">
    <property type="entry name" value="UPF0232 PROTEIN SCO3875"/>
    <property type="match status" value="1"/>
</dbReference>
<proteinExistence type="predicted"/>
<dbReference type="PANTHER" id="PTHR36456">
    <property type="entry name" value="UPF0232 PROTEIN SCO3875"/>
    <property type="match status" value="1"/>
</dbReference>
<evidence type="ECO:0000313" key="2">
    <source>
        <dbReference type="EMBL" id="OYQ36754.1"/>
    </source>
</evidence>